<dbReference type="Proteomes" id="UP001596086">
    <property type="component" value="Unassembled WGS sequence"/>
</dbReference>
<proteinExistence type="predicted"/>
<sequence>MARFALMAFARAAARSLAMAAAAAACNLAAAAGTPFSVAPCDFKAPDQWGEYSVRWAGTCANGKAEGLGVLRAYRDGQVQQIYFGRFVQGEPSFGVIDHPEGFIAGRFKNGKLVDNEERQDVISAFRAGEAAALAFAQQLKRNGNASSARFYQEKAHKLATQME</sequence>
<reference evidence="3" key="1">
    <citation type="journal article" date="2019" name="Int. J. Syst. Evol. Microbiol.">
        <title>The Global Catalogue of Microorganisms (GCM) 10K type strain sequencing project: providing services to taxonomists for standard genome sequencing and annotation.</title>
        <authorList>
            <consortium name="The Broad Institute Genomics Platform"/>
            <consortium name="The Broad Institute Genome Sequencing Center for Infectious Disease"/>
            <person name="Wu L."/>
            <person name="Ma J."/>
        </authorList>
    </citation>
    <scope>NUCLEOTIDE SEQUENCE [LARGE SCALE GENOMIC DNA]</scope>
    <source>
        <strain evidence="3">CGMCC 4.5798</strain>
    </source>
</reference>
<name>A0ABW0RTU9_9BURK</name>
<evidence type="ECO:0000313" key="2">
    <source>
        <dbReference type="EMBL" id="MFC5548112.1"/>
    </source>
</evidence>
<feature type="chain" id="PRO_5045692621" description="Toxin-antitoxin system YwqK family antitoxin" evidence="1">
    <location>
        <begin position="21"/>
        <end position="164"/>
    </location>
</feature>
<dbReference type="PROSITE" id="PS51257">
    <property type="entry name" value="PROKAR_LIPOPROTEIN"/>
    <property type="match status" value="1"/>
</dbReference>
<organism evidence="2 3">
    <name type="scientific">Massilia aerilata</name>
    <dbReference type="NCBI Taxonomy" id="453817"/>
    <lineage>
        <taxon>Bacteria</taxon>
        <taxon>Pseudomonadati</taxon>
        <taxon>Pseudomonadota</taxon>
        <taxon>Betaproteobacteria</taxon>
        <taxon>Burkholderiales</taxon>
        <taxon>Oxalobacteraceae</taxon>
        <taxon>Telluria group</taxon>
        <taxon>Massilia</taxon>
    </lineage>
</organism>
<evidence type="ECO:0000313" key="3">
    <source>
        <dbReference type="Proteomes" id="UP001596086"/>
    </source>
</evidence>
<dbReference type="EMBL" id="JBHSMZ010000004">
    <property type="protein sequence ID" value="MFC5548112.1"/>
    <property type="molecule type" value="Genomic_DNA"/>
</dbReference>
<gene>
    <name evidence="2" type="ORF">ACFPO9_06250</name>
</gene>
<evidence type="ECO:0008006" key="4">
    <source>
        <dbReference type="Google" id="ProtNLM"/>
    </source>
</evidence>
<keyword evidence="1" id="KW-0732">Signal</keyword>
<protein>
    <recommendedName>
        <fullName evidence="4">Toxin-antitoxin system YwqK family antitoxin</fullName>
    </recommendedName>
</protein>
<dbReference type="RefSeq" id="WP_379768520.1">
    <property type="nucleotide sequence ID" value="NZ_JBHSMZ010000004.1"/>
</dbReference>
<accession>A0ABW0RTU9</accession>
<evidence type="ECO:0000256" key="1">
    <source>
        <dbReference type="SAM" id="SignalP"/>
    </source>
</evidence>
<comment type="caution">
    <text evidence="2">The sequence shown here is derived from an EMBL/GenBank/DDBJ whole genome shotgun (WGS) entry which is preliminary data.</text>
</comment>
<keyword evidence="3" id="KW-1185">Reference proteome</keyword>
<feature type="signal peptide" evidence="1">
    <location>
        <begin position="1"/>
        <end position="20"/>
    </location>
</feature>